<dbReference type="EMBL" id="JABSTU010000001">
    <property type="protein sequence ID" value="KAH8041577.1"/>
    <property type="molecule type" value="Genomic_DNA"/>
</dbReference>
<dbReference type="InterPro" id="IPR011989">
    <property type="entry name" value="ARM-like"/>
</dbReference>
<evidence type="ECO:0000313" key="4">
    <source>
        <dbReference type="Proteomes" id="UP000821866"/>
    </source>
</evidence>
<proteinExistence type="predicted"/>
<organism evidence="3 4">
    <name type="scientific">Rhipicephalus microplus</name>
    <name type="common">Cattle tick</name>
    <name type="synonym">Boophilus microplus</name>
    <dbReference type="NCBI Taxonomy" id="6941"/>
    <lineage>
        <taxon>Eukaryota</taxon>
        <taxon>Metazoa</taxon>
        <taxon>Ecdysozoa</taxon>
        <taxon>Arthropoda</taxon>
        <taxon>Chelicerata</taxon>
        <taxon>Arachnida</taxon>
        <taxon>Acari</taxon>
        <taxon>Parasitiformes</taxon>
        <taxon>Ixodida</taxon>
        <taxon>Ixodoidea</taxon>
        <taxon>Ixodidae</taxon>
        <taxon>Rhipicephalinae</taxon>
        <taxon>Rhipicephalus</taxon>
        <taxon>Boophilus</taxon>
    </lineage>
</organism>
<dbReference type="InterPro" id="IPR039852">
    <property type="entry name" value="CAND1/CAND2"/>
</dbReference>
<dbReference type="Proteomes" id="UP000821866">
    <property type="component" value="Chromosome 1"/>
</dbReference>
<dbReference type="Gene3D" id="1.25.10.10">
    <property type="entry name" value="Leucine-rich Repeat Variant"/>
    <property type="match status" value="1"/>
</dbReference>
<evidence type="ECO:0000313" key="3">
    <source>
        <dbReference type="EMBL" id="KAH8041577.1"/>
    </source>
</evidence>
<reference evidence="3" key="2">
    <citation type="submission" date="2021-09" db="EMBL/GenBank/DDBJ databases">
        <authorList>
            <person name="Jia N."/>
            <person name="Wang J."/>
            <person name="Shi W."/>
            <person name="Du L."/>
            <person name="Sun Y."/>
            <person name="Zhan W."/>
            <person name="Jiang J."/>
            <person name="Wang Q."/>
            <person name="Zhang B."/>
            <person name="Ji P."/>
            <person name="Sakyi L.B."/>
            <person name="Cui X."/>
            <person name="Yuan T."/>
            <person name="Jiang B."/>
            <person name="Yang W."/>
            <person name="Lam T.T.-Y."/>
            <person name="Chang Q."/>
            <person name="Ding S."/>
            <person name="Wang X."/>
            <person name="Zhu J."/>
            <person name="Ruan X."/>
            <person name="Zhao L."/>
            <person name="Wei J."/>
            <person name="Que T."/>
            <person name="Du C."/>
            <person name="Cheng J."/>
            <person name="Dai P."/>
            <person name="Han X."/>
            <person name="Huang E."/>
            <person name="Gao Y."/>
            <person name="Liu J."/>
            <person name="Shao H."/>
            <person name="Ye R."/>
            <person name="Li L."/>
            <person name="Wei W."/>
            <person name="Wang X."/>
            <person name="Wang C."/>
            <person name="Huo Q."/>
            <person name="Li W."/>
            <person name="Guo W."/>
            <person name="Chen H."/>
            <person name="Chen S."/>
            <person name="Zhou L."/>
            <person name="Zhou L."/>
            <person name="Ni X."/>
            <person name="Tian J."/>
            <person name="Zhou Y."/>
            <person name="Sheng Y."/>
            <person name="Liu T."/>
            <person name="Pan Y."/>
            <person name="Xia L."/>
            <person name="Li J."/>
            <person name="Zhao F."/>
            <person name="Cao W."/>
        </authorList>
    </citation>
    <scope>NUCLEOTIDE SEQUENCE</scope>
    <source>
        <strain evidence="3">Rmic-2018</strain>
        <tissue evidence="3">Larvae</tissue>
    </source>
</reference>
<keyword evidence="2" id="KW-0833">Ubl conjugation pathway</keyword>
<keyword evidence="1" id="KW-0677">Repeat</keyword>
<name>A0A9J6F4S5_RHIMP</name>
<comment type="caution">
    <text evidence="3">The sequence shown here is derived from an EMBL/GenBank/DDBJ whole genome shotgun (WGS) entry which is preliminary data.</text>
</comment>
<dbReference type="SUPFAM" id="SSF48371">
    <property type="entry name" value="ARM repeat"/>
    <property type="match status" value="1"/>
</dbReference>
<evidence type="ECO:0000256" key="1">
    <source>
        <dbReference type="ARBA" id="ARBA00022737"/>
    </source>
</evidence>
<dbReference type="GO" id="GO:0010265">
    <property type="term" value="P:SCF complex assembly"/>
    <property type="evidence" value="ECO:0007669"/>
    <property type="project" value="InterPro"/>
</dbReference>
<gene>
    <name evidence="3" type="ORF">HPB51_017022</name>
</gene>
<dbReference type="VEuPathDB" id="VectorBase:LOC119179285"/>
<dbReference type="Pfam" id="PF25782">
    <property type="entry name" value="TPR_CAND1"/>
    <property type="match status" value="1"/>
</dbReference>
<evidence type="ECO:0000256" key="2">
    <source>
        <dbReference type="ARBA" id="ARBA00022786"/>
    </source>
</evidence>
<dbReference type="AlphaFoldDB" id="A0A9J6F4S5"/>
<sequence>MKIDTLAFLGCLLTHHSPQVFHPHIDTLLPPIIVAVGDSFYKITSEALLVLQQLVKVIRPLDQESSFRFEPYVKDIFECTLTKLKAADIDQEVKERAITCMGHILCHLGDCLLAELAVCLPIFLDRLRNEITRLTTVKALTKVAGSPLRIDLSPVLCECVLSLASFLRKNQRALKLASADAAGYACAYLSQDMVATVMQELPALINETDLHISQAEARSITRAQLIEAKEFKASSGWTTVFTRCLGLGLRRRTTLCQCLLAAYEDKVVDFRCFVIKLRQQKNFILSQIRNADQTPLALTCRGARQCRRKVHGASSPEHLELINNDAP</sequence>
<dbReference type="InterPro" id="IPR016024">
    <property type="entry name" value="ARM-type_fold"/>
</dbReference>
<dbReference type="PANTHER" id="PTHR12696">
    <property type="entry name" value="TIP120"/>
    <property type="match status" value="1"/>
</dbReference>
<accession>A0A9J6F4S5</accession>
<reference evidence="3" key="1">
    <citation type="journal article" date="2020" name="Cell">
        <title>Large-Scale Comparative Analyses of Tick Genomes Elucidate Their Genetic Diversity and Vector Capacities.</title>
        <authorList>
            <consortium name="Tick Genome and Microbiome Consortium (TIGMIC)"/>
            <person name="Jia N."/>
            <person name="Wang J."/>
            <person name="Shi W."/>
            <person name="Du L."/>
            <person name="Sun Y."/>
            <person name="Zhan W."/>
            <person name="Jiang J.F."/>
            <person name="Wang Q."/>
            <person name="Zhang B."/>
            <person name="Ji P."/>
            <person name="Bell-Sakyi L."/>
            <person name="Cui X.M."/>
            <person name="Yuan T.T."/>
            <person name="Jiang B.G."/>
            <person name="Yang W.F."/>
            <person name="Lam T.T."/>
            <person name="Chang Q.C."/>
            <person name="Ding S.J."/>
            <person name="Wang X.J."/>
            <person name="Zhu J.G."/>
            <person name="Ruan X.D."/>
            <person name="Zhao L."/>
            <person name="Wei J.T."/>
            <person name="Ye R.Z."/>
            <person name="Que T.C."/>
            <person name="Du C.H."/>
            <person name="Zhou Y.H."/>
            <person name="Cheng J.X."/>
            <person name="Dai P.F."/>
            <person name="Guo W.B."/>
            <person name="Han X.H."/>
            <person name="Huang E.J."/>
            <person name="Li L.F."/>
            <person name="Wei W."/>
            <person name="Gao Y.C."/>
            <person name="Liu J.Z."/>
            <person name="Shao H.Z."/>
            <person name="Wang X."/>
            <person name="Wang C.C."/>
            <person name="Yang T.C."/>
            <person name="Huo Q.B."/>
            <person name="Li W."/>
            <person name="Chen H.Y."/>
            <person name="Chen S.E."/>
            <person name="Zhou L.G."/>
            <person name="Ni X.B."/>
            <person name="Tian J.H."/>
            <person name="Sheng Y."/>
            <person name="Liu T."/>
            <person name="Pan Y.S."/>
            <person name="Xia L.Y."/>
            <person name="Li J."/>
            <person name="Zhao F."/>
            <person name="Cao W.C."/>
        </authorList>
    </citation>
    <scope>NUCLEOTIDE SEQUENCE</scope>
    <source>
        <strain evidence="3">Rmic-2018</strain>
    </source>
</reference>
<protein>
    <submittedName>
        <fullName evidence="3">Uncharacterized protein</fullName>
    </submittedName>
</protein>
<keyword evidence="4" id="KW-1185">Reference proteome</keyword>